<dbReference type="EMBL" id="JACHYB010000001">
    <property type="protein sequence ID" value="MBB3186639.1"/>
    <property type="molecule type" value="Genomic_DNA"/>
</dbReference>
<keyword evidence="1" id="KW-0472">Membrane</keyword>
<dbReference type="AlphaFoldDB" id="A0A7W5DQC5"/>
<sequence>METKLFNKSLKFILCVLIIFGSILIGIGIGMLTNRLLEAIFISIGLGLFIIATLLIFIEYGEYR</sequence>
<evidence type="ECO:0000313" key="2">
    <source>
        <dbReference type="EMBL" id="MBB3186639.1"/>
    </source>
</evidence>
<reference evidence="2 3" key="1">
    <citation type="submission" date="2020-08" db="EMBL/GenBank/DDBJ databases">
        <title>Genomic Encyclopedia of Type Strains, Phase IV (KMG-IV): sequencing the most valuable type-strain genomes for metagenomic binning, comparative biology and taxonomic classification.</title>
        <authorList>
            <person name="Goeker M."/>
        </authorList>
    </citation>
    <scope>NUCLEOTIDE SEQUENCE [LARGE SCALE GENOMIC DNA]</scope>
    <source>
        <strain evidence="2 3">DSM 27471</strain>
    </source>
</reference>
<feature type="transmembrane region" description="Helical" evidence="1">
    <location>
        <begin position="12"/>
        <end position="33"/>
    </location>
</feature>
<keyword evidence="1" id="KW-0812">Transmembrane</keyword>
<keyword evidence="1" id="KW-1133">Transmembrane helix</keyword>
<evidence type="ECO:0000256" key="1">
    <source>
        <dbReference type="SAM" id="Phobius"/>
    </source>
</evidence>
<feature type="transmembrane region" description="Helical" evidence="1">
    <location>
        <begin position="39"/>
        <end position="58"/>
    </location>
</feature>
<organism evidence="2 3">
    <name type="scientific">Microbacter margulisiae</name>
    <dbReference type="NCBI Taxonomy" id="1350067"/>
    <lineage>
        <taxon>Bacteria</taxon>
        <taxon>Pseudomonadati</taxon>
        <taxon>Bacteroidota</taxon>
        <taxon>Bacteroidia</taxon>
        <taxon>Bacteroidales</taxon>
        <taxon>Porphyromonadaceae</taxon>
        <taxon>Microbacter</taxon>
    </lineage>
</organism>
<proteinExistence type="predicted"/>
<accession>A0A7W5DQC5</accession>
<gene>
    <name evidence="2" type="ORF">FHX64_000802</name>
</gene>
<keyword evidence="3" id="KW-1185">Reference proteome</keyword>
<protein>
    <submittedName>
        <fullName evidence="2">Uncharacterized membrane protein YgaE (UPF0421/DUF939 family)</fullName>
    </submittedName>
</protein>
<evidence type="ECO:0000313" key="3">
    <source>
        <dbReference type="Proteomes" id="UP000544222"/>
    </source>
</evidence>
<comment type="caution">
    <text evidence="2">The sequence shown here is derived from an EMBL/GenBank/DDBJ whole genome shotgun (WGS) entry which is preliminary data.</text>
</comment>
<name>A0A7W5DQC5_9PORP</name>
<dbReference type="Proteomes" id="UP000544222">
    <property type="component" value="Unassembled WGS sequence"/>
</dbReference>